<sequence length="84" mass="9688">MRPTGDIVYSANDGLLFFEGRNDSIIKYKGQKLCLSLVYSALESVPEVANHVVYFNQTLKKLYLFVKCNLKWHSSSNQIRDKIM</sequence>
<evidence type="ECO:0000313" key="1">
    <source>
        <dbReference type="EMBL" id="KFM59151.1"/>
    </source>
</evidence>
<name>A0A087T212_STEMI</name>
<dbReference type="Proteomes" id="UP000054359">
    <property type="component" value="Unassembled WGS sequence"/>
</dbReference>
<feature type="non-terminal residue" evidence="1">
    <location>
        <position position="84"/>
    </location>
</feature>
<evidence type="ECO:0000313" key="2">
    <source>
        <dbReference type="Proteomes" id="UP000054359"/>
    </source>
</evidence>
<proteinExistence type="predicted"/>
<dbReference type="OrthoDB" id="416786at2759"/>
<dbReference type="EMBL" id="KK113029">
    <property type="protein sequence ID" value="KFM59151.1"/>
    <property type="molecule type" value="Genomic_DNA"/>
</dbReference>
<organism evidence="1 2">
    <name type="scientific">Stegodyphus mimosarum</name>
    <name type="common">African social velvet spider</name>
    <dbReference type="NCBI Taxonomy" id="407821"/>
    <lineage>
        <taxon>Eukaryota</taxon>
        <taxon>Metazoa</taxon>
        <taxon>Ecdysozoa</taxon>
        <taxon>Arthropoda</taxon>
        <taxon>Chelicerata</taxon>
        <taxon>Arachnida</taxon>
        <taxon>Araneae</taxon>
        <taxon>Araneomorphae</taxon>
        <taxon>Entelegynae</taxon>
        <taxon>Eresoidea</taxon>
        <taxon>Eresidae</taxon>
        <taxon>Stegodyphus</taxon>
    </lineage>
</organism>
<dbReference type="SUPFAM" id="SSF56801">
    <property type="entry name" value="Acetyl-CoA synthetase-like"/>
    <property type="match status" value="1"/>
</dbReference>
<gene>
    <name evidence="1" type="ORF">X975_10426</name>
</gene>
<reference evidence="1 2" key="1">
    <citation type="submission" date="2013-11" db="EMBL/GenBank/DDBJ databases">
        <title>Genome sequencing of Stegodyphus mimosarum.</title>
        <authorList>
            <person name="Bechsgaard J."/>
        </authorList>
    </citation>
    <scope>NUCLEOTIDE SEQUENCE [LARGE SCALE GENOMIC DNA]</scope>
</reference>
<keyword evidence="2" id="KW-1185">Reference proteome</keyword>
<dbReference type="AlphaFoldDB" id="A0A087T212"/>
<accession>A0A087T212</accession>
<protein>
    <submittedName>
        <fullName evidence="1">Uncharacterized protein</fullName>
    </submittedName>
</protein>